<dbReference type="STRING" id="22663.A0A2I0JFE1"/>
<dbReference type="Proteomes" id="UP000233551">
    <property type="component" value="Unassembled WGS sequence"/>
</dbReference>
<feature type="coiled-coil region" evidence="1">
    <location>
        <begin position="129"/>
        <end position="156"/>
    </location>
</feature>
<name>A0A2I0JFE1_PUNGR</name>
<reference evidence="2 3" key="1">
    <citation type="submission" date="2017-11" db="EMBL/GenBank/DDBJ databases">
        <title>De-novo sequencing of pomegranate (Punica granatum L.) genome.</title>
        <authorList>
            <person name="Akparov Z."/>
            <person name="Amiraslanov A."/>
            <person name="Hajiyeva S."/>
            <person name="Abbasov M."/>
            <person name="Kaur K."/>
            <person name="Hamwieh A."/>
            <person name="Solovyev V."/>
            <person name="Salamov A."/>
            <person name="Braich B."/>
            <person name="Kosarev P."/>
            <person name="Mahmoud A."/>
            <person name="Hajiyev E."/>
            <person name="Babayeva S."/>
            <person name="Izzatullayeva V."/>
            <person name="Mammadov A."/>
            <person name="Mammadov A."/>
            <person name="Sharifova S."/>
            <person name="Ojaghi J."/>
            <person name="Eynullazada K."/>
            <person name="Bayramov B."/>
            <person name="Abdulazimova A."/>
            <person name="Shahmuradov I."/>
        </authorList>
    </citation>
    <scope>NUCLEOTIDE SEQUENCE [LARGE SCALE GENOMIC DNA]</scope>
    <source>
        <strain evidence="3">cv. AG2017</strain>
        <tissue evidence="2">Leaf</tissue>
    </source>
</reference>
<evidence type="ECO:0000256" key="1">
    <source>
        <dbReference type="SAM" id="Coils"/>
    </source>
</evidence>
<sequence>MRGPDFNGVPLVSHAGSTTYFPTRVMRQFGSLQTVLEDTVRARFEHTWREDQTFVDRQRDIERVLDAWRTVVIERPYFPEHPILEEQNFQTTEEYVLRFYWWGPTAHKDFVDSPRAKDSGPMGASLTPNVAIQAELANIRAERDHLRREVVEKDEQLVDQRQLQRELA</sequence>
<keyword evidence="3" id="KW-1185">Reference proteome</keyword>
<evidence type="ECO:0000313" key="3">
    <source>
        <dbReference type="Proteomes" id="UP000233551"/>
    </source>
</evidence>
<evidence type="ECO:0000313" key="2">
    <source>
        <dbReference type="EMBL" id="PKI54985.1"/>
    </source>
</evidence>
<proteinExistence type="predicted"/>
<keyword evidence="1" id="KW-0175">Coiled coil</keyword>
<dbReference type="EMBL" id="PGOL01001733">
    <property type="protein sequence ID" value="PKI54985.1"/>
    <property type="molecule type" value="Genomic_DNA"/>
</dbReference>
<comment type="caution">
    <text evidence="2">The sequence shown here is derived from an EMBL/GenBank/DDBJ whole genome shotgun (WGS) entry which is preliminary data.</text>
</comment>
<accession>A0A2I0JFE1</accession>
<protein>
    <submittedName>
        <fullName evidence="2">Uncharacterized protein</fullName>
    </submittedName>
</protein>
<gene>
    <name evidence="2" type="ORF">CRG98_024657</name>
</gene>
<dbReference type="AlphaFoldDB" id="A0A2I0JFE1"/>
<organism evidence="2 3">
    <name type="scientific">Punica granatum</name>
    <name type="common">Pomegranate</name>
    <dbReference type="NCBI Taxonomy" id="22663"/>
    <lineage>
        <taxon>Eukaryota</taxon>
        <taxon>Viridiplantae</taxon>
        <taxon>Streptophyta</taxon>
        <taxon>Embryophyta</taxon>
        <taxon>Tracheophyta</taxon>
        <taxon>Spermatophyta</taxon>
        <taxon>Magnoliopsida</taxon>
        <taxon>eudicotyledons</taxon>
        <taxon>Gunneridae</taxon>
        <taxon>Pentapetalae</taxon>
        <taxon>rosids</taxon>
        <taxon>malvids</taxon>
        <taxon>Myrtales</taxon>
        <taxon>Lythraceae</taxon>
        <taxon>Punica</taxon>
    </lineage>
</organism>